<dbReference type="Proteomes" id="UP000215539">
    <property type="component" value="Chromosome 1"/>
</dbReference>
<feature type="domain" description="ATP synthase F1 complex delta/epsilon subunit N-terminal" evidence="8">
    <location>
        <begin position="1"/>
        <end position="50"/>
    </location>
</feature>
<evidence type="ECO:0000256" key="3">
    <source>
        <dbReference type="ARBA" id="ARBA00005712"/>
    </source>
</evidence>
<evidence type="ECO:0000256" key="2">
    <source>
        <dbReference type="ARBA" id="ARBA00004184"/>
    </source>
</evidence>
<dbReference type="GO" id="GO:0045259">
    <property type="term" value="C:proton-transporting ATP synthase complex"/>
    <property type="evidence" value="ECO:0007669"/>
    <property type="project" value="UniProtKB-KW"/>
</dbReference>
<dbReference type="InterPro" id="IPR036771">
    <property type="entry name" value="ATPsynth_dsu/esu_N"/>
</dbReference>
<reference evidence="10 12" key="2">
    <citation type="submission" date="2017-06" db="EMBL/GenBank/DDBJ databases">
        <authorList>
            <consortium name="Pathogen Informatics"/>
        </authorList>
    </citation>
    <scope>NUCLEOTIDE SEQUENCE [LARGE SCALE GENOMIC DNA]</scope>
    <source>
        <strain evidence="10 12">NCTC12947</strain>
    </source>
</reference>
<dbReference type="RefSeq" id="WP_066427820.1">
    <property type="nucleotide sequence ID" value="NZ_CP014227.1"/>
</dbReference>
<gene>
    <name evidence="9" type="ORF">AXF12_01075</name>
    <name evidence="10" type="ORF">SAMEA44541418_01546</name>
</gene>
<accession>A0AAX2GYR9</accession>
<evidence type="ECO:0000313" key="9">
    <source>
        <dbReference type="EMBL" id="AMD84250.1"/>
    </source>
</evidence>
<reference evidence="9 11" key="1">
    <citation type="submission" date="2016-02" db="EMBL/GenBank/DDBJ databases">
        <authorList>
            <person name="Holder M.E."/>
            <person name="Ajami N.J."/>
            <person name="Petrosino J.F."/>
        </authorList>
    </citation>
    <scope>NUCLEOTIDE SEQUENCE [LARGE SCALE GENOMIC DNA]</scope>
    <source>
        <strain evidence="9 11">CCUG 32990</strain>
    </source>
</reference>
<evidence type="ECO:0000256" key="4">
    <source>
        <dbReference type="ARBA" id="ARBA00022448"/>
    </source>
</evidence>
<dbReference type="KEGG" id="chg:AXF12_01075"/>
<dbReference type="InterPro" id="IPR020546">
    <property type="entry name" value="ATP_synth_F1_dsu/esu_N"/>
</dbReference>
<dbReference type="Gene3D" id="2.60.15.10">
    <property type="entry name" value="F0F1 ATP synthase delta/epsilon subunit, N-terminal"/>
    <property type="match status" value="1"/>
</dbReference>
<keyword evidence="5" id="KW-0406">Ion transport</keyword>
<dbReference type="InterPro" id="IPR001469">
    <property type="entry name" value="ATP_synth_F1_dsu/esu"/>
</dbReference>
<dbReference type="EMBL" id="LT906449">
    <property type="protein sequence ID" value="SNV12314.1"/>
    <property type="molecule type" value="Genomic_DNA"/>
</dbReference>
<keyword evidence="4" id="KW-0813">Transport</keyword>
<evidence type="ECO:0000256" key="7">
    <source>
        <dbReference type="ARBA" id="ARBA00023196"/>
    </source>
</evidence>
<evidence type="ECO:0000256" key="6">
    <source>
        <dbReference type="ARBA" id="ARBA00023136"/>
    </source>
</evidence>
<proteinExistence type="inferred from homology"/>
<organism evidence="10 12">
    <name type="scientific">Capnocytophaga haemolytica</name>
    <dbReference type="NCBI Taxonomy" id="45243"/>
    <lineage>
        <taxon>Bacteria</taxon>
        <taxon>Pseudomonadati</taxon>
        <taxon>Bacteroidota</taxon>
        <taxon>Flavobacteriia</taxon>
        <taxon>Flavobacteriales</taxon>
        <taxon>Flavobacteriaceae</taxon>
        <taxon>Capnocytophaga</taxon>
    </lineage>
</organism>
<dbReference type="EMBL" id="CP014227">
    <property type="protein sequence ID" value="AMD84250.1"/>
    <property type="molecule type" value="Genomic_DNA"/>
</dbReference>
<keyword evidence="7" id="KW-0139">CF(1)</keyword>
<dbReference type="GO" id="GO:0046933">
    <property type="term" value="F:proton-transporting ATP synthase activity, rotational mechanism"/>
    <property type="evidence" value="ECO:0007669"/>
    <property type="project" value="InterPro"/>
</dbReference>
<evidence type="ECO:0000313" key="11">
    <source>
        <dbReference type="Proteomes" id="UP000065822"/>
    </source>
</evidence>
<dbReference type="Proteomes" id="UP000065822">
    <property type="component" value="Chromosome"/>
</dbReference>
<comment type="subcellular location">
    <subcellularLocation>
        <location evidence="2">Endomembrane system</location>
        <topology evidence="2">Peripheral membrane protein</topology>
    </subcellularLocation>
</comment>
<dbReference type="CDD" id="cd12152">
    <property type="entry name" value="F1-ATPase_delta"/>
    <property type="match status" value="1"/>
</dbReference>
<dbReference type="AlphaFoldDB" id="A0AAX2GYR9"/>
<keyword evidence="11" id="KW-1185">Reference proteome</keyword>
<keyword evidence="6" id="KW-0472">Membrane</keyword>
<name>A0AAX2GYR9_9FLAO</name>
<evidence type="ECO:0000256" key="5">
    <source>
        <dbReference type="ARBA" id="ARBA00023065"/>
    </source>
</evidence>
<dbReference type="SUPFAM" id="SSF51344">
    <property type="entry name" value="Epsilon subunit of F1F0-ATP synthase N-terminal domain"/>
    <property type="match status" value="1"/>
</dbReference>
<protein>
    <submittedName>
        <fullName evidence="9">ATP synthase subunit delta</fullName>
    </submittedName>
    <submittedName>
        <fullName evidence="10">F0F1 ATP synthase subunit epsilon</fullName>
    </submittedName>
</protein>
<keyword evidence="7" id="KW-0066">ATP synthesis</keyword>
<comment type="function">
    <text evidence="1">Produces ATP from ADP in the presence of a proton gradient across the membrane.</text>
</comment>
<sequence>MKVEIVTPEILLYKGEASALTVPGANGAFQMLENHAAILSVLTAGEIKLLGDNIQFSENAAKYFTQGEKKGEYLLTIKGGTLEFNNNKATVLVD</sequence>
<dbReference type="Pfam" id="PF02823">
    <property type="entry name" value="ATP-synt_DE_N"/>
    <property type="match status" value="1"/>
</dbReference>
<evidence type="ECO:0000259" key="8">
    <source>
        <dbReference type="Pfam" id="PF02823"/>
    </source>
</evidence>
<dbReference type="GO" id="GO:0012505">
    <property type="term" value="C:endomembrane system"/>
    <property type="evidence" value="ECO:0007669"/>
    <property type="project" value="UniProtKB-SubCell"/>
</dbReference>
<evidence type="ECO:0000256" key="1">
    <source>
        <dbReference type="ARBA" id="ARBA00003543"/>
    </source>
</evidence>
<comment type="similarity">
    <text evidence="3">Belongs to the ATPase epsilon chain family.</text>
</comment>
<evidence type="ECO:0000313" key="10">
    <source>
        <dbReference type="EMBL" id="SNV12314.1"/>
    </source>
</evidence>
<evidence type="ECO:0000313" key="12">
    <source>
        <dbReference type="Proteomes" id="UP000215539"/>
    </source>
</evidence>